<dbReference type="InterPro" id="IPR003790">
    <property type="entry name" value="GHL10"/>
</dbReference>
<protein>
    <submittedName>
        <fullName evidence="4">Uncharacterized lipoprotein YddW (UPF0748 family)</fullName>
    </submittedName>
</protein>
<evidence type="ECO:0000259" key="3">
    <source>
        <dbReference type="Pfam" id="PF02638"/>
    </source>
</evidence>
<evidence type="ECO:0000256" key="1">
    <source>
        <dbReference type="ARBA" id="ARBA00022729"/>
    </source>
</evidence>
<dbReference type="SUPFAM" id="SSF51445">
    <property type="entry name" value="(Trans)glycosidases"/>
    <property type="match status" value="1"/>
</dbReference>
<dbReference type="InterPro" id="IPR052177">
    <property type="entry name" value="Divisome_Glycosyl_Hydrolase"/>
</dbReference>
<dbReference type="Proteomes" id="UP000579647">
    <property type="component" value="Unassembled WGS sequence"/>
</dbReference>
<keyword evidence="1" id="KW-0732">Signal</keyword>
<feature type="compositionally biased region" description="Low complexity" evidence="2">
    <location>
        <begin position="50"/>
        <end position="63"/>
    </location>
</feature>
<dbReference type="Gene3D" id="3.20.20.80">
    <property type="entry name" value="Glycosidases"/>
    <property type="match status" value="1"/>
</dbReference>
<feature type="domain" description="Glycosyl hydrolase-like 10" evidence="3">
    <location>
        <begin position="75"/>
        <end position="390"/>
    </location>
</feature>
<evidence type="ECO:0000256" key="2">
    <source>
        <dbReference type="SAM" id="MobiDB-lite"/>
    </source>
</evidence>
<dbReference type="RefSeq" id="WP_184365848.1">
    <property type="nucleotide sequence ID" value="NZ_BAAAKM010000050.1"/>
</dbReference>
<dbReference type="AlphaFoldDB" id="A0A840W5X0"/>
<feature type="region of interest" description="Disordered" evidence="2">
    <location>
        <begin position="1"/>
        <end position="27"/>
    </location>
</feature>
<keyword evidence="5" id="KW-1185">Reference proteome</keyword>
<accession>A0A840W5X0</accession>
<proteinExistence type="predicted"/>
<reference evidence="4 5" key="1">
    <citation type="submission" date="2020-08" db="EMBL/GenBank/DDBJ databases">
        <title>Sequencing the genomes of 1000 actinobacteria strains.</title>
        <authorList>
            <person name="Klenk H.-P."/>
        </authorList>
    </citation>
    <scope>NUCLEOTIDE SEQUENCE [LARGE SCALE GENOMIC DNA]</scope>
    <source>
        <strain evidence="4 5">DSM 44598</strain>
    </source>
</reference>
<dbReference type="InterPro" id="IPR017853">
    <property type="entry name" value="GH"/>
</dbReference>
<keyword evidence="4" id="KW-0449">Lipoprotein</keyword>
<dbReference type="EMBL" id="JACHDO010000001">
    <property type="protein sequence ID" value="MBB5492379.1"/>
    <property type="molecule type" value="Genomic_DNA"/>
</dbReference>
<comment type="caution">
    <text evidence="4">The sequence shown here is derived from an EMBL/GenBank/DDBJ whole genome shotgun (WGS) entry which is preliminary data.</text>
</comment>
<dbReference type="PANTHER" id="PTHR43405">
    <property type="entry name" value="GLYCOSYL HYDROLASE DIGH"/>
    <property type="match status" value="1"/>
</dbReference>
<sequence>MAYPHRNRTAARPDPSAPFPRTTSPRAASRTTLFSGALAAALTAALLHAPQAAAEPEPESQAPCVSDPEAPPKHQMRAEWIAGVYNIDWPTAQGQSPEKQQADLVDLYDEAVDNGLNAVFVQIRPTADAFWPSPYEPWSEWLTGEQGVDPGYDPLEFAVEEAHARNLEFHAWYNPYRVAMHNDLDALVEDHPARQNPDWIFEYGGLLYYNPGIPEAREFVIEAMMHSVENYDLDGVHFDDYFYPYPVADLEIPDEDTYAEYGSGFDDIGDWRRDNVDLMVKGMSDAVNDAKPHVKFGISPFGIWRNSNTDPEGSDTNGTQSYDNQYADSRKWVLEGWLDYINPQVYWEIGLPVADYSVLVPWWEEVASGTDTHLYIGQAAYKVGNAGAWQDPNELSSHLDFNKDYPGVHGDVYFSATSLRTNAQEAMEILVEDHYSHPALVPVKRDLGGTVPAPPRVSAGEGDGGTVLDIRPGPGEAPAYYAVYAFDGRPAPNQARCGIEDPRAMLGTVRADEDGSATFTAPAGSDTTYYVTALHRLHHESRASAPRYLP</sequence>
<organism evidence="4 5">
    <name type="scientific">Nocardiopsis metallicus</name>
    <dbReference type="NCBI Taxonomy" id="179819"/>
    <lineage>
        <taxon>Bacteria</taxon>
        <taxon>Bacillati</taxon>
        <taxon>Actinomycetota</taxon>
        <taxon>Actinomycetes</taxon>
        <taxon>Streptosporangiales</taxon>
        <taxon>Nocardiopsidaceae</taxon>
        <taxon>Nocardiopsis</taxon>
    </lineage>
</organism>
<evidence type="ECO:0000313" key="4">
    <source>
        <dbReference type="EMBL" id="MBB5492379.1"/>
    </source>
</evidence>
<gene>
    <name evidence="4" type="ORF">HNR07_003516</name>
</gene>
<evidence type="ECO:0000313" key="5">
    <source>
        <dbReference type="Proteomes" id="UP000579647"/>
    </source>
</evidence>
<dbReference type="PANTHER" id="PTHR43405:SF1">
    <property type="entry name" value="GLYCOSYL HYDROLASE DIGH"/>
    <property type="match status" value="1"/>
</dbReference>
<dbReference type="Pfam" id="PF02638">
    <property type="entry name" value="GHL10"/>
    <property type="match status" value="1"/>
</dbReference>
<feature type="region of interest" description="Disordered" evidence="2">
    <location>
        <begin position="50"/>
        <end position="73"/>
    </location>
</feature>
<name>A0A840W5X0_9ACTN</name>